<keyword evidence="3" id="KW-1185">Reference proteome</keyword>
<evidence type="ECO:0000313" key="3">
    <source>
        <dbReference type="Proteomes" id="UP000001844"/>
    </source>
</evidence>
<name>D5C4S3_NITHN</name>
<evidence type="ECO:0000313" key="2">
    <source>
        <dbReference type="EMBL" id="ADE13346.1"/>
    </source>
</evidence>
<feature type="chain" id="PRO_5003070378" description="PEP-CTERM protein-sorting domain-containing protein" evidence="1">
    <location>
        <begin position="21"/>
        <end position="274"/>
    </location>
</feature>
<organism evidence="2 3">
    <name type="scientific">Nitrosococcus halophilus (strain Nc4)</name>
    <dbReference type="NCBI Taxonomy" id="472759"/>
    <lineage>
        <taxon>Bacteria</taxon>
        <taxon>Pseudomonadati</taxon>
        <taxon>Pseudomonadota</taxon>
        <taxon>Gammaproteobacteria</taxon>
        <taxon>Chromatiales</taxon>
        <taxon>Chromatiaceae</taxon>
        <taxon>Nitrosococcus</taxon>
    </lineage>
</organism>
<protein>
    <recommendedName>
        <fullName evidence="4">PEP-CTERM protein-sorting domain-containing protein</fullName>
    </recommendedName>
</protein>
<evidence type="ECO:0000256" key="1">
    <source>
        <dbReference type="SAM" id="SignalP"/>
    </source>
</evidence>
<evidence type="ECO:0008006" key="4">
    <source>
        <dbReference type="Google" id="ProtNLM"/>
    </source>
</evidence>
<dbReference type="HOGENOM" id="CLU_1015007_0_0_6"/>
<dbReference type="EMBL" id="CP001798">
    <property type="protein sequence ID" value="ADE13346.1"/>
    <property type="molecule type" value="Genomic_DNA"/>
</dbReference>
<accession>D5C4S3</accession>
<dbReference type="KEGG" id="nhl:Nhal_0128"/>
<proteinExistence type="predicted"/>
<dbReference type="Proteomes" id="UP000001844">
    <property type="component" value="Chromosome"/>
</dbReference>
<keyword evidence="1" id="KW-0732">Signal</keyword>
<sequence length="274" mass="29885">MKRLMWFMAIVLSHLWWTPAAGLTIDQAFVRAEPGDPLSPLDDITELVRSTPNGDPLFFDLSDSETFPNISHLYDQGEAIGFVRHTQGRFFGRLEKGISVIADAPGEEKRAELFVAAHWTHPGGLLKQVISIDGRLEMTLDSQRLGPPAGMWAEAGADWFGRLDPLGFEIEDATALVRSGSFDIQDSKEESGFRPANTRVDFRNVLRVGALLGPNAGAGDFAIASLFDSSLEESRAIPEPPTIVLFFLGLGVALCFSKKAPSAAKFKPNQTGQI</sequence>
<reference evidence="3" key="1">
    <citation type="submission" date="2010-04" db="EMBL/GenBank/DDBJ databases">
        <title>Complete genome sequence of Nitrosococcus halophilus Nc4, a salt-adapted, aerobic obligate ammonia-oxidizing sulfur purple bacterium.</title>
        <authorList>
            <consortium name="US DOE Joint Genome Institute"/>
            <person name="Campbell M.A."/>
            <person name="Malfatti S.A."/>
            <person name="Chain P.S.G."/>
            <person name="Heidelberg J.F."/>
            <person name="Ward B.B."/>
            <person name="Klotz M.G."/>
        </authorList>
    </citation>
    <scope>NUCLEOTIDE SEQUENCE [LARGE SCALE GENOMIC DNA]</scope>
    <source>
        <strain evidence="3">Nc4</strain>
    </source>
</reference>
<feature type="signal peptide" evidence="1">
    <location>
        <begin position="1"/>
        <end position="20"/>
    </location>
</feature>
<dbReference type="InterPro" id="IPR013424">
    <property type="entry name" value="Ice-binding_C"/>
</dbReference>
<dbReference type="NCBIfam" id="TIGR02595">
    <property type="entry name" value="PEP_CTERM"/>
    <property type="match status" value="1"/>
</dbReference>
<dbReference type="AlphaFoldDB" id="D5C4S3"/>
<gene>
    <name evidence="2" type="ordered locus">Nhal_0128</name>
</gene>